<evidence type="ECO:0000256" key="3">
    <source>
        <dbReference type="HAMAP-Rule" id="MF_00170"/>
    </source>
</evidence>
<name>A0A5C5YRS7_9BACT</name>
<comment type="subunit">
    <text evidence="3">Homodimer.</text>
</comment>
<dbReference type="UniPathway" id="UPA00115">
    <property type="reaction ID" value="UER00412"/>
</dbReference>
<evidence type="ECO:0000313" key="5">
    <source>
        <dbReference type="Proteomes" id="UP000318478"/>
    </source>
</evidence>
<evidence type="ECO:0000256" key="2">
    <source>
        <dbReference type="ARBA" id="ARBA00023235"/>
    </source>
</evidence>
<evidence type="ECO:0000256" key="1">
    <source>
        <dbReference type="ARBA" id="ARBA00001713"/>
    </source>
</evidence>
<dbReference type="GO" id="GO:0005829">
    <property type="term" value="C:cytosol"/>
    <property type="evidence" value="ECO:0007669"/>
    <property type="project" value="TreeGrafter"/>
</dbReference>
<dbReference type="EMBL" id="SJPO01000003">
    <property type="protein sequence ID" value="TWT77651.1"/>
    <property type="molecule type" value="Genomic_DNA"/>
</dbReference>
<dbReference type="HAMAP" id="MF_00170">
    <property type="entry name" value="Rib_5P_isom_A"/>
    <property type="match status" value="1"/>
</dbReference>
<dbReference type="EC" id="5.3.1.6" evidence="3"/>
<gene>
    <name evidence="3 4" type="primary">rpiA</name>
    <name evidence="4" type="ORF">Pla123a_14470</name>
</gene>
<dbReference type="InterPro" id="IPR004788">
    <property type="entry name" value="Ribose5P_isomerase_type_A"/>
</dbReference>
<comment type="caution">
    <text evidence="4">The sequence shown here is derived from an EMBL/GenBank/DDBJ whole genome shotgun (WGS) entry which is preliminary data.</text>
</comment>
<dbReference type="PANTHER" id="PTHR11934:SF0">
    <property type="entry name" value="RIBOSE-5-PHOSPHATE ISOMERASE"/>
    <property type="match status" value="1"/>
</dbReference>
<dbReference type="FunFam" id="3.40.50.1360:FF:000001">
    <property type="entry name" value="Ribose-5-phosphate isomerase A"/>
    <property type="match status" value="1"/>
</dbReference>
<dbReference type="SUPFAM" id="SSF75445">
    <property type="entry name" value="D-ribose-5-phosphate isomerase (RpiA), lid domain"/>
    <property type="match status" value="1"/>
</dbReference>
<reference evidence="4 5" key="1">
    <citation type="submission" date="2019-02" db="EMBL/GenBank/DDBJ databases">
        <title>Deep-cultivation of Planctomycetes and their phenomic and genomic characterization uncovers novel biology.</title>
        <authorList>
            <person name="Wiegand S."/>
            <person name="Jogler M."/>
            <person name="Boedeker C."/>
            <person name="Pinto D."/>
            <person name="Vollmers J."/>
            <person name="Rivas-Marin E."/>
            <person name="Kohn T."/>
            <person name="Peeters S.H."/>
            <person name="Heuer A."/>
            <person name="Rast P."/>
            <person name="Oberbeckmann S."/>
            <person name="Bunk B."/>
            <person name="Jeske O."/>
            <person name="Meyerdierks A."/>
            <person name="Storesund J.E."/>
            <person name="Kallscheuer N."/>
            <person name="Luecker S."/>
            <person name="Lage O.M."/>
            <person name="Pohl T."/>
            <person name="Merkel B.J."/>
            <person name="Hornburger P."/>
            <person name="Mueller R.-W."/>
            <person name="Bruemmer F."/>
            <person name="Labrenz M."/>
            <person name="Spormann A.M."/>
            <person name="Op Den Camp H."/>
            <person name="Overmann J."/>
            <person name="Amann R."/>
            <person name="Jetten M.S.M."/>
            <person name="Mascher T."/>
            <person name="Medema M.H."/>
            <person name="Devos D.P."/>
            <person name="Kaster A.-K."/>
            <person name="Ovreas L."/>
            <person name="Rohde M."/>
            <person name="Galperin M.Y."/>
            <person name="Jogler C."/>
        </authorList>
    </citation>
    <scope>NUCLEOTIDE SEQUENCE [LARGE SCALE GENOMIC DNA]</scope>
    <source>
        <strain evidence="4 5">Pla123a</strain>
    </source>
</reference>
<feature type="binding site" evidence="3">
    <location>
        <begin position="55"/>
        <end position="58"/>
    </location>
    <ligand>
        <name>substrate</name>
    </ligand>
</feature>
<dbReference type="NCBIfam" id="TIGR00021">
    <property type="entry name" value="rpiA"/>
    <property type="match status" value="1"/>
</dbReference>
<dbReference type="SUPFAM" id="SSF100950">
    <property type="entry name" value="NagB/RpiA/CoA transferase-like"/>
    <property type="match status" value="1"/>
</dbReference>
<dbReference type="Pfam" id="PF06026">
    <property type="entry name" value="Rib_5-P_isom_A"/>
    <property type="match status" value="1"/>
</dbReference>
<dbReference type="InterPro" id="IPR020672">
    <property type="entry name" value="Ribose5P_isomerase_typA_subgr"/>
</dbReference>
<sequence length="252" mass="26367">MLARFSFDPFDWLTRPTLRNRPMPDQAPDQANEKQLAAAAAVQELADGMVVGLGSGSTSALAIRAIGAAVKGGLDILGIPTSVASEQLARELGIPLTTLDEHPAVDLTIDGADRFNDSLDLIKGGGGALLREKVVAAASKRFIVITDASKHANPLGGFPVPVEVIPFGVQPVLQRFTDLNLNPVIRQTAAGVPFITDENNLIVDLQIAAVPDPTKLAEQLVTPGVVEHGLFIGLADEVLMGVGGGVQRFTAS</sequence>
<dbReference type="NCBIfam" id="NF001924">
    <property type="entry name" value="PRK00702.1"/>
    <property type="match status" value="1"/>
</dbReference>
<dbReference type="GO" id="GO:0006014">
    <property type="term" value="P:D-ribose metabolic process"/>
    <property type="evidence" value="ECO:0007669"/>
    <property type="project" value="TreeGrafter"/>
</dbReference>
<organism evidence="4 5">
    <name type="scientific">Posidoniimonas polymericola</name>
    <dbReference type="NCBI Taxonomy" id="2528002"/>
    <lineage>
        <taxon>Bacteria</taxon>
        <taxon>Pseudomonadati</taxon>
        <taxon>Planctomycetota</taxon>
        <taxon>Planctomycetia</taxon>
        <taxon>Pirellulales</taxon>
        <taxon>Lacipirellulaceae</taxon>
        <taxon>Posidoniimonas</taxon>
    </lineage>
</organism>
<accession>A0A5C5YRS7</accession>
<comment type="similarity">
    <text evidence="3">Belongs to the ribose 5-phosphate isomerase family.</text>
</comment>
<dbReference type="Proteomes" id="UP000318478">
    <property type="component" value="Unassembled WGS sequence"/>
</dbReference>
<keyword evidence="2 3" id="KW-0413">Isomerase</keyword>
<feature type="binding site" evidence="3">
    <location>
        <position position="150"/>
    </location>
    <ligand>
        <name>substrate</name>
    </ligand>
</feature>
<proteinExistence type="inferred from homology"/>
<dbReference type="CDD" id="cd01398">
    <property type="entry name" value="RPI_A"/>
    <property type="match status" value="1"/>
</dbReference>
<dbReference type="Gene3D" id="3.40.50.1360">
    <property type="match status" value="1"/>
</dbReference>
<dbReference type="PANTHER" id="PTHR11934">
    <property type="entry name" value="RIBOSE-5-PHOSPHATE ISOMERASE"/>
    <property type="match status" value="1"/>
</dbReference>
<dbReference type="GO" id="GO:0009052">
    <property type="term" value="P:pentose-phosphate shunt, non-oxidative branch"/>
    <property type="evidence" value="ECO:0007669"/>
    <property type="project" value="UniProtKB-UniRule"/>
</dbReference>
<comment type="catalytic activity">
    <reaction evidence="1 3">
        <text>aldehydo-D-ribose 5-phosphate = D-ribulose 5-phosphate</text>
        <dbReference type="Rhea" id="RHEA:14657"/>
        <dbReference type="ChEBI" id="CHEBI:58121"/>
        <dbReference type="ChEBI" id="CHEBI:58273"/>
        <dbReference type="EC" id="5.3.1.6"/>
    </reaction>
</comment>
<dbReference type="GO" id="GO:0004751">
    <property type="term" value="F:ribose-5-phosphate isomerase activity"/>
    <property type="evidence" value="ECO:0007669"/>
    <property type="project" value="UniProtKB-UniRule"/>
</dbReference>
<comment type="function">
    <text evidence="3">Catalyzes the reversible conversion of ribose-5-phosphate to ribulose 5-phosphate.</text>
</comment>
<evidence type="ECO:0000313" key="4">
    <source>
        <dbReference type="EMBL" id="TWT77651.1"/>
    </source>
</evidence>
<dbReference type="InterPro" id="IPR037171">
    <property type="entry name" value="NagB/RpiA_transferase-like"/>
</dbReference>
<feature type="binding site" evidence="3">
    <location>
        <begin position="110"/>
        <end position="113"/>
    </location>
    <ligand>
        <name>substrate</name>
    </ligand>
</feature>
<protein>
    <recommendedName>
        <fullName evidence="3">Ribose-5-phosphate isomerase A</fullName>
        <ecNumber evidence="3">5.3.1.6</ecNumber>
    </recommendedName>
    <alternativeName>
        <fullName evidence="3">Phosphoriboisomerase A</fullName>
        <shortName evidence="3">PRI</shortName>
    </alternativeName>
</protein>
<feature type="binding site" evidence="3">
    <location>
        <begin position="123"/>
        <end position="126"/>
    </location>
    <ligand>
        <name>substrate</name>
    </ligand>
</feature>
<dbReference type="Gene3D" id="3.30.70.260">
    <property type="match status" value="1"/>
</dbReference>
<keyword evidence="5" id="KW-1185">Reference proteome</keyword>
<comment type="pathway">
    <text evidence="3">Carbohydrate degradation; pentose phosphate pathway; D-ribose 5-phosphate from D-ribulose 5-phosphate (non-oxidative stage): step 1/1.</text>
</comment>
<dbReference type="AlphaFoldDB" id="A0A5C5YRS7"/>
<feature type="active site" description="Proton acceptor" evidence="3">
    <location>
        <position position="132"/>
    </location>
</feature>